<proteinExistence type="predicted"/>
<gene>
    <name evidence="1" type="ORF">Patl1_35238</name>
</gene>
<organism evidence="1 2">
    <name type="scientific">Pistacia atlantica</name>
    <dbReference type="NCBI Taxonomy" id="434234"/>
    <lineage>
        <taxon>Eukaryota</taxon>
        <taxon>Viridiplantae</taxon>
        <taxon>Streptophyta</taxon>
        <taxon>Embryophyta</taxon>
        <taxon>Tracheophyta</taxon>
        <taxon>Spermatophyta</taxon>
        <taxon>Magnoliopsida</taxon>
        <taxon>eudicotyledons</taxon>
        <taxon>Gunneridae</taxon>
        <taxon>Pentapetalae</taxon>
        <taxon>rosids</taxon>
        <taxon>malvids</taxon>
        <taxon>Sapindales</taxon>
        <taxon>Anacardiaceae</taxon>
        <taxon>Pistacia</taxon>
    </lineage>
</organism>
<keyword evidence="2" id="KW-1185">Reference proteome</keyword>
<comment type="caution">
    <text evidence="1">The sequence shown here is derived from an EMBL/GenBank/DDBJ whole genome shotgun (WGS) entry which is preliminary data.</text>
</comment>
<evidence type="ECO:0000313" key="1">
    <source>
        <dbReference type="EMBL" id="KAJ0075039.1"/>
    </source>
</evidence>
<reference evidence="2" key="1">
    <citation type="journal article" date="2023" name="G3 (Bethesda)">
        <title>Genome assembly and association tests identify interacting loci associated with vigor, precocity, and sex in interspecific pistachio rootstocks.</title>
        <authorList>
            <person name="Palmer W."/>
            <person name="Jacygrad E."/>
            <person name="Sagayaradj S."/>
            <person name="Cavanaugh K."/>
            <person name="Han R."/>
            <person name="Bertier L."/>
            <person name="Beede B."/>
            <person name="Kafkas S."/>
            <person name="Golino D."/>
            <person name="Preece J."/>
            <person name="Michelmore R."/>
        </authorList>
    </citation>
    <scope>NUCLEOTIDE SEQUENCE [LARGE SCALE GENOMIC DNA]</scope>
</reference>
<evidence type="ECO:0000313" key="2">
    <source>
        <dbReference type="Proteomes" id="UP001164250"/>
    </source>
</evidence>
<sequence length="88" mass="9752">MKLFCTAKVLSDDEKRSLYDRCGEAGLKGAGMGMGDFSGPFDLWESLFEGMGCMEDRAVDGQDEYYSLVINFKEAVFGVEKQIEATCL</sequence>
<protein>
    <submittedName>
        <fullName evidence="1">Uncharacterized protein</fullName>
    </submittedName>
</protein>
<accession>A0ACC0ZSH7</accession>
<dbReference type="EMBL" id="CM047910">
    <property type="protein sequence ID" value="KAJ0075039.1"/>
    <property type="molecule type" value="Genomic_DNA"/>
</dbReference>
<dbReference type="Proteomes" id="UP001164250">
    <property type="component" value="Chromosome 15"/>
</dbReference>
<name>A0ACC0ZSH7_9ROSI</name>